<dbReference type="KEGG" id="hdi:HDIA_3084"/>
<gene>
    <name evidence="7" type="primary">livF_7</name>
    <name evidence="7" type="ORF">HDIA_3084</name>
</gene>
<accession>A0A2C9DAJ0</accession>
<dbReference type="EMBL" id="LT960614">
    <property type="protein sequence ID" value="SON56625.1"/>
    <property type="molecule type" value="Genomic_DNA"/>
</dbReference>
<evidence type="ECO:0000256" key="2">
    <source>
        <dbReference type="ARBA" id="ARBA00022448"/>
    </source>
</evidence>
<keyword evidence="2" id="KW-0813">Transport</keyword>
<dbReference type="Gene3D" id="3.40.50.300">
    <property type="entry name" value="P-loop containing nucleotide triphosphate hydrolases"/>
    <property type="match status" value="1"/>
</dbReference>
<feature type="domain" description="ABC transporter" evidence="6">
    <location>
        <begin position="10"/>
        <end position="242"/>
    </location>
</feature>
<evidence type="ECO:0000256" key="3">
    <source>
        <dbReference type="ARBA" id="ARBA00022741"/>
    </source>
</evidence>
<proteinExistence type="inferred from homology"/>
<dbReference type="GO" id="GO:0015807">
    <property type="term" value="P:L-amino acid transport"/>
    <property type="evidence" value="ECO:0007669"/>
    <property type="project" value="TreeGrafter"/>
</dbReference>
<evidence type="ECO:0000256" key="5">
    <source>
        <dbReference type="ARBA" id="ARBA00022970"/>
    </source>
</evidence>
<dbReference type="PROSITE" id="PS00211">
    <property type="entry name" value="ABC_TRANSPORTER_1"/>
    <property type="match status" value="1"/>
</dbReference>
<dbReference type="SUPFAM" id="SSF52540">
    <property type="entry name" value="P-loop containing nucleoside triphosphate hydrolases"/>
    <property type="match status" value="1"/>
</dbReference>
<dbReference type="Proteomes" id="UP000223606">
    <property type="component" value="Chromosome 1"/>
</dbReference>
<sequence>MTMANNDTPLLAANRLDAGYGRIPILFGVNFAVRAGEAVGILGHNGMGKTTLLRTLMGYLPATSGAVTFSGADVTRDTPTKRARAGMGYVPQGREIFPNLSVRENLVMGCLLAERPEEETIADILTIFPRLKAYLDRPGGALSGGEQQLLALARCLCQDPRILLLDEPTEGIQPSIIEEIIETLHDIRTKRGLTILLVEQNLNFISSLSDRILILQKGTIVREVTPDAARNSETVDEFVGMN</sequence>
<dbReference type="InterPro" id="IPR027417">
    <property type="entry name" value="P-loop_NTPase"/>
</dbReference>
<dbReference type="SMART" id="SM00382">
    <property type="entry name" value="AAA"/>
    <property type="match status" value="1"/>
</dbReference>
<name>A0A2C9DAJ0_9HYPH</name>
<keyword evidence="4" id="KW-0067">ATP-binding</keyword>
<dbReference type="InterPro" id="IPR003439">
    <property type="entry name" value="ABC_transporter-like_ATP-bd"/>
</dbReference>
<dbReference type="GO" id="GO:0015658">
    <property type="term" value="F:branched-chain amino acid transmembrane transporter activity"/>
    <property type="evidence" value="ECO:0007669"/>
    <property type="project" value="TreeGrafter"/>
</dbReference>
<protein>
    <submittedName>
        <fullName evidence="7">LIV-I protein F</fullName>
    </submittedName>
</protein>
<evidence type="ECO:0000313" key="8">
    <source>
        <dbReference type="Proteomes" id="UP000223606"/>
    </source>
</evidence>
<dbReference type="GO" id="GO:0016887">
    <property type="term" value="F:ATP hydrolysis activity"/>
    <property type="evidence" value="ECO:0007669"/>
    <property type="project" value="InterPro"/>
</dbReference>
<dbReference type="InterPro" id="IPR052156">
    <property type="entry name" value="BCAA_Transport_ATP-bd_LivF"/>
</dbReference>
<dbReference type="InterPro" id="IPR017871">
    <property type="entry name" value="ABC_transporter-like_CS"/>
</dbReference>
<dbReference type="PANTHER" id="PTHR43820:SF4">
    <property type="entry name" value="HIGH-AFFINITY BRANCHED-CHAIN AMINO ACID TRANSPORT ATP-BINDING PROTEIN LIVF"/>
    <property type="match status" value="1"/>
</dbReference>
<organism evidence="7 8">
    <name type="scientific">Hartmannibacter diazotrophicus</name>
    <dbReference type="NCBI Taxonomy" id="1482074"/>
    <lineage>
        <taxon>Bacteria</taxon>
        <taxon>Pseudomonadati</taxon>
        <taxon>Pseudomonadota</taxon>
        <taxon>Alphaproteobacteria</taxon>
        <taxon>Hyphomicrobiales</taxon>
        <taxon>Pleomorphomonadaceae</taxon>
        <taxon>Hartmannibacter</taxon>
    </lineage>
</organism>
<dbReference type="Pfam" id="PF00005">
    <property type="entry name" value="ABC_tran"/>
    <property type="match status" value="1"/>
</dbReference>
<comment type="similarity">
    <text evidence="1">Belongs to the ABC transporter superfamily.</text>
</comment>
<dbReference type="AlphaFoldDB" id="A0A2C9DAJ0"/>
<dbReference type="PANTHER" id="PTHR43820">
    <property type="entry name" value="HIGH-AFFINITY BRANCHED-CHAIN AMINO ACID TRANSPORT ATP-BINDING PROTEIN LIVF"/>
    <property type="match status" value="1"/>
</dbReference>
<dbReference type="GO" id="GO:0005524">
    <property type="term" value="F:ATP binding"/>
    <property type="evidence" value="ECO:0007669"/>
    <property type="project" value="UniProtKB-KW"/>
</dbReference>
<evidence type="ECO:0000259" key="6">
    <source>
        <dbReference type="PROSITE" id="PS50893"/>
    </source>
</evidence>
<dbReference type="InterPro" id="IPR003593">
    <property type="entry name" value="AAA+_ATPase"/>
</dbReference>
<keyword evidence="3" id="KW-0547">Nucleotide-binding</keyword>
<evidence type="ECO:0000256" key="1">
    <source>
        <dbReference type="ARBA" id="ARBA00005417"/>
    </source>
</evidence>
<reference evidence="8" key="1">
    <citation type="submission" date="2017-09" db="EMBL/GenBank/DDBJ databases">
        <title>Genome sequence of Nannocystis excedens DSM 71.</title>
        <authorList>
            <person name="Blom J."/>
        </authorList>
    </citation>
    <scope>NUCLEOTIDE SEQUENCE [LARGE SCALE GENOMIC DNA]</scope>
    <source>
        <strain evidence="8">type strain: E19</strain>
    </source>
</reference>
<dbReference type="CDD" id="cd03224">
    <property type="entry name" value="ABC_TM1139_LivF_branched"/>
    <property type="match status" value="1"/>
</dbReference>
<keyword evidence="8" id="KW-1185">Reference proteome</keyword>
<evidence type="ECO:0000256" key="4">
    <source>
        <dbReference type="ARBA" id="ARBA00022840"/>
    </source>
</evidence>
<dbReference type="PROSITE" id="PS50893">
    <property type="entry name" value="ABC_TRANSPORTER_2"/>
    <property type="match status" value="1"/>
</dbReference>
<keyword evidence="5" id="KW-0029">Amino-acid transport</keyword>
<evidence type="ECO:0000313" key="7">
    <source>
        <dbReference type="EMBL" id="SON56625.1"/>
    </source>
</evidence>